<evidence type="ECO:0000313" key="4">
    <source>
        <dbReference type="Proteomes" id="UP000467124"/>
    </source>
</evidence>
<feature type="transmembrane region" description="Helical" evidence="2">
    <location>
        <begin position="26"/>
        <end position="43"/>
    </location>
</feature>
<proteinExistence type="predicted"/>
<name>A0A7K2IV06_9ACTN</name>
<keyword evidence="2" id="KW-0472">Membrane</keyword>
<feature type="compositionally biased region" description="Low complexity" evidence="1">
    <location>
        <begin position="66"/>
        <end position="78"/>
    </location>
</feature>
<comment type="caution">
    <text evidence="3">The sequence shown here is derived from an EMBL/GenBank/DDBJ whole genome shotgun (WGS) entry which is preliminary data.</text>
</comment>
<evidence type="ECO:0000313" key="3">
    <source>
        <dbReference type="EMBL" id="MYR33677.1"/>
    </source>
</evidence>
<keyword evidence="2" id="KW-0812">Transmembrane</keyword>
<gene>
    <name evidence="3" type="ORF">GTW20_15760</name>
</gene>
<reference evidence="3 4" key="1">
    <citation type="journal article" date="2019" name="Nat. Commun.">
        <title>The antimicrobial potential of Streptomyces from insect microbiomes.</title>
        <authorList>
            <person name="Chevrette M.G."/>
            <person name="Carlson C.M."/>
            <person name="Ortega H.E."/>
            <person name="Thomas C."/>
            <person name="Ananiev G.E."/>
            <person name="Barns K.J."/>
            <person name="Book A.J."/>
            <person name="Cagnazzo J."/>
            <person name="Carlos C."/>
            <person name="Flanigan W."/>
            <person name="Grubbs K.J."/>
            <person name="Horn H.A."/>
            <person name="Hoffmann F.M."/>
            <person name="Klassen J.L."/>
            <person name="Knack J.J."/>
            <person name="Lewin G.R."/>
            <person name="McDonald B.R."/>
            <person name="Muller L."/>
            <person name="Melo W.G.P."/>
            <person name="Pinto-Tomas A.A."/>
            <person name="Schmitz A."/>
            <person name="Wendt-Pienkowski E."/>
            <person name="Wildman S."/>
            <person name="Zhao M."/>
            <person name="Zhang F."/>
            <person name="Bugni T.S."/>
            <person name="Andes D.R."/>
            <person name="Pupo M.T."/>
            <person name="Currie C.R."/>
        </authorList>
    </citation>
    <scope>NUCLEOTIDE SEQUENCE [LARGE SCALE GENOMIC DNA]</scope>
    <source>
        <strain evidence="3 4">SID5840</strain>
    </source>
</reference>
<protein>
    <submittedName>
        <fullName evidence="3">Uncharacterized protein</fullName>
    </submittedName>
</protein>
<feature type="compositionally biased region" description="Basic and acidic residues" evidence="1">
    <location>
        <begin position="79"/>
        <end position="88"/>
    </location>
</feature>
<keyword evidence="2" id="KW-1133">Transmembrane helix</keyword>
<dbReference type="AlphaFoldDB" id="A0A7K2IV06"/>
<sequence>MNTLLVSAPVLANSFALDKDTVTPGVLGFLAVFAIGVALYFLMRSMTGKLLVVRGEQSSDEAIRTSSESASASASRAAAVEKQKDTEK</sequence>
<feature type="region of interest" description="Disordered" evidence="1">
    <location>
        <begin position="60"/>
        <end position="88"/>
    </location>
</feature>
<dbReference type="RefSeq" id="WP_036568452.1">
    <property type="nucleotide sequence ID" value="NZ_BAZE01000004.1"/>
</dbReference>
<accession>A0A7K2IV06</accession>
<evidence type="ECO:0000256" key="1">
    <source>
        <dbReference type="SAM" id="MobiDB-lite"/>
    </source>
</evidence>
<organism evidence="3 4">
    <name type="scientific">Nocardiopsis alba</name>
    <dbReference type="NCBI Taxonomy" id="53437"/>
    <lineage>
        <taxon>Bacteria</taxon>
        <taxon>Bacillati</taxon>
        <taxon>Actinomycetota</taxon>
        <taxon>Actinomycetes</taxon>
        <taxon>Streptosporangiales</taxon>
        <taxon>Nocardiopsidaceae</taxon>
        <taxon>Nocardiopsis</taxon>
    </lineage>
</organism>
<dbReference type="GeneID" id="91391456"/>
<dbReference type="EMBL" id="WWHY01000001">
    <property type="protein sequence ID" value="MYR33677.1"/>
    <property type="molecule type" value="Genomic_DNA"/>
</dbReference>
<dbReference type="Proteomes" id="UP000467124">
    <property type="component" value="Unassembled WGS sequence"/>
</dbReference>
<evidence type="ECO:0000256" key="2">
    <source>
        <dbReference type="SAM" id="Phobius"/>
    </source>
</evidence>